<evidence type="ECO:0000256" key="6">
    <source>
        <dbReference type="ARBA" id="ARBA00023235"/>
    </source>
</evidence>
<comment type="caution">
    <text evidence="11">The sequence shown here is derived from an EMBL/GenBank/DDBJ whole genome shotgun (WGS) entry which is preliminary data.</text>
</comment>
<comment type="catalytic activity">
    <reaction evidence="9">
        <text>a uridine in RNA = a pseudouridine in RNA</text>
        <dbReference type="Rhea" id="RHEA:48348"/>
        <dbReference type="Rhea" id="RHEA-COMP:12068"/>
        <dbReference type="Rhea" id="RHEA-COMP:12069"/>
        <dbReference type="ChEBI" id="CHEBI:65314"/>
        <dbReference type="ChEBI" id="CHEBI:65315"/>
    </reaction>
</comment>
<dbReference type="SMART" id="SM00363">
    <property type="entry name" value="S4"/>
    <property type="match status" value="1"/>
</dbReference>
<evidence type="ECO:0000256" key="1">
    <source>
        <dbReference type="ARBA" id="ARBA00000381"/>
    </source>
</evidence>
<dbReference type="NCBIfam" id="NF008249">
    <property type="entry name" value="PRK11025.1"/>
    <property type="match status" value="1"/>
</dbReference>
<evidence type="ECO:0000256" key="9">
    <source>
        <dbReference type="RuleBase" id="RU362028"/>
    </source>
</evidence>
<dbReference type="PANTHER" id="PTHR21600:SF92">
    <property type="entry name" value="RIBOSOMAL LARGE SUBUNIT PSEUDOURIDINE SYNTHASE C"/>
    <property type="match status" value="1"/>
</dbReference>
<dbReference type="CDD" id="cd02869">
    <property type="entry name" value="PseudoU_synth_RluA_like"/>
    <property type="match status" value="1"/>
</dbReference>
<comment type="similarity">
    <text evidence="3 9">Belongs to the pseudouridine synthase RluA family.</text>
</comment>
<dbReference type="AlphaFoldDB" id="A0A3M0A8C4"/>
<reference evidence="11 12" key="1">
    <citation type="submission" date="2018-10" db="EMBL/GenBank/DDBJ databases">
        <title>Genomic Encyclopedia of Type Strains, Phase IV (KMG-IV): sequencing the most valuable type-strain genomes for metagenomic binning, comparative biology and taxonomic classification.</title>
        <authorList>
            <person name="Goeker M."/>
        </authorList>
    </citation>
    <scope>NUCLEOTIDE SEQUENCE [LARGE SCALE GENOMIC DNA]</scope>
    <source>
        <strain evidence="11 12">DSM 25080</strain>
    </source>
</reference>
<comment type="catalytic activity">
    <reaction evidence="1">
        <text>uridine(955/2504/2580) in 23S rRNA = pseudouridine(955/2504/2580) in 23S rRNA</text>
        <dbReference type="Rhea" id="RHEA:42528"/>
        <dbReference type="Rhea" id="RHEA-COMP:10099"/>
        <dbReference type="Rhea" id="RHEA-COMP:10100"/>
        <dbReference type="ChEBI" id="CHEBI:65314"/>
        <dbReference type="ChEBI" id="CHEBI:65315"/>
        <dbReference type="EC" id="5.4.99.24"/>
    </reaction>
</comment>
<keyword evidence="12" id="KW-1185">Reference proteome</keyword>
<evidence type="ECO:0000256" key="8">
    <source>
        <dbReference type="PROSITE-ProRule" id="PRU00182"/>
    </source>
</evidence>
<dbReference type="GO" id="GO:0160141">
    <property type="term" value="F:23S rRNA pseudouridine(955/2504/2580) synthase activity"/>
    <property type="evidence" value="ECO:0007669"/>
    <property type="project" value="UniProtKB-EC"/>
</dbReference>
<evidence type="ECO:0000256" key="4">
    <source>
        <dbReference type="ARBA" id="ARBA00022552"/>
    </source>
</evidence>
<evidence type="ECO:0000313" key="11">
    <source>
        <dbReference type="EMBL" id="RMA81080.1"/>
    </source>
</evidence>
<dbReference type="InterPro" id="IPR006225">
    <property type="entry name" value="PsdUridine_synth_RluC/D"/>
</dbReference>
<gene>
    <name evidence="11" type="ORF">DFR27_0874</name>
</gene>
<dbReference type="PROSITE" id="PS50889">
    <property type="entry name" value="S4"/>
    <property type="match status" value="1"/>
</dbReference>
<dbReference type="EMBL" id="REFJ01000002">
    <property type="protein sequence ID" value="RMA81080.1"/>
    <property type="molecule type" value="Genomic_DNA"/>
</dbReference>
<dbReference type="CDD" id="cd00165">
    <property type="entry name" value="S4"/>
    <property type="match status" value="1"/>
</dbReference>
<dbReference type="RefSeq" id="WP_121876243.1">
    <property type="nucleotide sequence ID" value="NZ_REFJ01000002.1"/>
</dbReference>
<evidence type="ECO:0000259" key="10">
    <source>
        <dbReference type="SMART" id="SM00363"/>
    </source>
</evidence>
<dbReference type="PROSITE" id="PS01129">
    <property type="entry name" value="PSI_RLU"/>
    <property type="match status" value="1"/>
</dbReference>
<dbReference type="EC" id="5.4.99.-" evidence="9"/>
<keyword evidence="5 8" id="KW-0694">RNA-binding</keyword>
<evidence type="ECO:0000313" key="12">
    <source>
        <dbReference type="Proteomes" id="UP000267187"/>
    </source>
</evidence>
<evidence type="ECO:0000256" key="5">
    <source>
        <dbReference type="ARBA" id="ARBA00022884"/>
    </source>
</evidence>
<dbReference type="GO" id="GO:0000455">
    <property type="term" value="P:enzyme-directed rRNA pseudouridine synthesis"/>
    <property type="evidence" value="ECO:0007669"/>
    <property type="project" value="TreeGrafter"/>
</dbReference>
<keyword evidence="6 9" id="KW-0413">Isomerase</keyword>
<sequence length="316" mass="35341">MTDKVISDTVQFVTINDDRAGQRLDNFLIAVLKGVPKSRIYRILRKGEVRVNKKRVKPEYRLANDDVVRIPPIRISEKVEAVASSGLLTAIESAIVFESDALMVVNKPSGIAVHGGSGISLGLIEALRQLRPDQKFLELVHRLDRDTSGLIMVAKKRAMLVWLHKQLQQDGVDKRYLALVEGQWSKRKLKVDAPLEKNTLQSGERMVRVSPSGKASLTKFQLIESLAGASLIEAKPVTGRTHQIRVHTQYAGHAIACDPKYGSDEFARFMKTKGLNRLFLHAWRLVITLPDGEQKIFEAPLDERLDAVVKNLRVSA</sequence>
<dbReference type="SUPFAM" id="SSF55120">
    <property type="entry name" value="Pseudouridine synthase"/>
    <property type="match status" value="1"/>
</dbReference>
<evidence type="ECO:0000256" key="3">
    <source>
        <dbReference type="ARBA" id="ARBA00010876"/>
    </source>
</evidence>
<dbReference type="Pfam" id="PF00849">
    <property type="entry name" value="PseudoU_synth_2"/>
    <property type="match status" value="1"/>
</dbReference>
<dbReference type="Gene3D" id="3.10.290.10">
    <property type="entry name" value="RNA-binding S4 domain"/>
    <property type="match status" value="1"/>
</dbReference>
<keyword evidence="4" id="KW-0698">rRNA processing</keyword>
<dbReference type="SUPFAM" id="SSF55174">
    <property type="entry name" value="Alpha-L RNA-binding motif"/>
    <property type="match status" value="1"/>
</dbReference>
<dbReference type="Gene3D" id="3.30.2350.10">
    <property type="entry name" value="Pseudouridine synthase"/>
    <property type="match status" value="1"/>
</dbReference>
<dbReference type="Proteomes" id="UP000267187">
    <property type="component" value="Unassembled WGS sequence"/>
</dbReference>
<dbReference type="OrthoDB" id="9807829at2"/>
<proteinExistence type="inferred from homology"/>
<protein>
    <recommendedName>
        <fullName evidence="9">Pseudouridine synthase</fullName>
        <ecNumber evidence="9">5.4.99.-</ecNumber>
    </recommendedName>
</protein>
<dbReference type="NCBIfam" id="TIGR00005">
    <property type="entry name" value="rluA_subfam"/>
    <property type="match status" value="1"/>
</dbReference>
<feature type="active site" evidence="7">
    <location>
        <position position="144"/>
    </location>
</feature>
<dbReference type="InterPro" id="IPR006224">
    <property type="entry name" value="PsdUridine_synth_RluA-like_CS"/>
</dbReference>
<dbReference type="GO" id="GO:0003723">
    <property type="term" value="F:RNA binding"/>
    <property type="evidence" value="ECO:0007669"/>
    <property type="project" value="UniProtKB-KW"/>
</dbReference>
<dbReference type="InterPro" id="IPR050188">
    <property type="entry name" value="RluA_PseudoU_synthase"/>
</dbReference>
<comment type="function">
    <text evidence="2">Responsible for synthesis of pseudouridine from uracil at positions 955, 2504 and 2580 in 23S ribosomal RNA.</text>
</comment>
<dbReference type="InterPro" id="IPR020103">
    <property type="entry name" value="PsdUridine_synth_cat_dom_sf"/>
</dbReference>
<evidence type="ECO:0000256" key="2">
    <source>
        <dbReference type="ARBA" id="ARBA00002876"/>
    </source>
</evidence>
<dbReference type="InterPro" id="IPR002942">
    <property type="entry name" value="S4_RNA-bd"/>
</dbReference>
<dbReference type="PANTHER" id="PTHR21600">
    <property type="entry name" value="MITOCHONDRIAL RNA PSEUDOURIDINE SYNTHASE"/>
    <property type="match status" value="1"/>
</dbReference>
<name>A0A3M0A8C4_9GAMM</name>
<dbReference type="Pfam" id="PF01479">
    <property type="entry name" value="S4"/>
    <property type="match status" value="1"/>
</dbReference>
<accession>A0A3M0A8C4</accession>
<dbReference type="InterPro" id="IPR036986">
    <property type="entry name" value="S4_RNA-bd_sf"/>
</dbReference>
<organism evidence="11 12">
    <name type="scientific">Umboniibacter marinipuniceus</name>
    <dbReference type="NCBI Taxonomy" id="569599"/>
    <lineage>
        <taxon>Bacteria</taxon>
        <taxon>Pseudomonadati</taxon>
        <taxon>Pseudomonadota</taxon>
        <taxon>Gammaproteobacteria</taxon>
        <taxon>Cellvibrionales</taxon>
        <taxon>Cellvibrionaceae</taxon>
        <taxon>Umboniibacter</taxon>
    </lineage>
</organism>
<feature type="domain" description="RNA-binding S4" evidence="10">
    <location>
        <begin position="22"/>
        <end position="83"/>
    </location>
</feature>
<evidence type="ECO:0000256" key="7">
    <source>
        <dbReference type="PIRSR" id="PIRSR606225-1"/>
    </source>
</evidence>
<dbReference type="InterPro" id="IPR006145">
    <property type="entry name" value="PsdUridine_synth_RsuA/RluA"/>
</dbReference>